<proteinExistence type="predicted"/>
<gene>
    <name evidence="1" type="ORF">MLD38_004096</name>
</gene>
<organism evidence="1 2">
    <name type="scientific">Melastoma candidum</name>
    <dbReference type="NCBI Taxonomy" id="119954"/>
    <lineage>
        <taxon>Eukaryota</taxon>
        <taxon>Viridiplantae</taxon>
        <taxon>Streptophyta</taxon>
        <taxon>Embryophyta</taxon>
        <taxon>Tracheophyta</taxon>
        <taxon>Spermatophyta</taxon>
        <taxon>Magnoliopsida</taxon>
        <taxon>eudicotyledons</taxon>
        <taxon>Gunneridae</taxon>
        <taxon>Pentapetalae</taxon>
        <taxon>rosids</taxon>
        <taxon>malvids</taxon>
        <taxon>Myrtales</taxon>
        <taxon>Melastomataceae</taxon>
        <taxon>Melastomatoideae</taxon>
        <taxon>Melastomateae</taxon>
        <taxon>Melastoma</taxon>
    </lineage>
</organism>
<evidence type="ECO:0000313" key="1">
    <source>
        <dbReference type="EMBL" id="KAI4386136.1"/>
    </source>
</evidence>
<dbReference type="Proteomes" id="UP001057402">
    <property type="component" value="Chromosome 2"/>
</dbReference>
<comment type="caution">
    <text evidence="1">The sequence shown here is derived from an EMBL/GenBank/DDBJ whole genome shotgun (WGS) entry which is preliminary data.</text>
</comment>
<protein>
    <submittedName>
        <fullName evidence="1">Uncharacterized protein</fullName>
    </submittedName>
</protein>
<accession>A0ACB9S7T8</accession>
<reference evidence="2" key="1">
    <citation type="journal article" date="2023" name="Front. Plant Sci.">
        <title>Chromosomal-level genome assembly of Melastoma candidum provides insights into trichome evolution.</title>
        <authorList>
            <person name="Zhong Y."/>
            <person name="Wu W."/>
            <person name="Sun C."/>
            <person name="Zou P."/>
            <person name="Liu Y."/>
            <person name="Dai S."/>
            <person name="Zhou R."/>
        </authorList>
    </citation>
    <scope>NUCLEOTIDE SEQUENCE [LARGE SCALE GENOMIC DNA]</scope>
</reference>
<name>A0ACB9S7T8_9MYRT</name>
<evidence type="ECO:0000313" key="2">
    <source>
        <dbReference type="Proteomes" id="UP001057402"/>
    </source>
</evidence>
<sequence length="112" mass="12719">MKESDDPFGDFQDSMLRMIREKGIYSRDGLKDLLRCFLELNSTRYHEVIIRAFSEIQQGVLSDHRMTNRPGISGLGGSWRWKAMGCHSILGISGPSHCSCPNPSHFTMNMIL</sequence>
<dbReference type="EMBL" id="CM042881">
    <property type="protein sequence ID" value="KAI4386136.1"/>
    <property type="molecule type" value="Genomic_DNA"/>
</dbReference>
<keyword evidence="2" id="KW-1185">Reference proteome</keyword>